<feature type="region of interest" description="Disordered" evidence="6">
    <location>
        <begin position="126"/>
        <end position="196"/>
    </location>
</feature>
<accession>L9LCA5</accession>
<feature type="compositionally biased region" description="Basic residues" evidence="6">
    <location>
        <begin position="1"/>
        <end position="11"/>
    </location>
</feature>
<dbReference type="Proteomes" id="UP000011518">
    <property type="component" value="Unassembled WGS sequence"/>
</dbReference>
<feature type="region of interest" description="Disordered" evidence="6">
    <location>
        <begin position="1"/>
        <end position="36"/>
    </location>
</feature>
<evidence type="ECO:0000313" key="7">
    <source>
        <dbReference type="EMBL" id="ELW72523.1"/>
    </source>
</evidence>
<sequence>MEGVQKKKKKVPAVAETKKKAPAAMEATKKKIPTVPETLKKKQRNFVELKIKRLRKKFAQKTLEKTSAEMAFPPTYQNGMESLQMKTVGKEQEMTEKNNDFLQTPRATEGARRNLLRKITKTDHILNRSTDDVFSENPQTDLLHEMDNKRWNKLELEAEHDQDRQREQDKQETDTVHEDAQESTSLRFSEESVAEL</sequence>
<evidence type="ECO:0000256" key="6">
    <source>
        <dbReference type="SAM" id="MobiDB-lite"/>
    </source>
</evidence>
<name>L9LCA5_TUPCH</name>
<keyword evidence="5" id="KW-0472">Membrane</keyword>
<feature type="compositionally biased region" description="Basic and acidic residues" evidence="6">
    <location>
        <begin position="142"/>
        <end position="180"/>
    </location>
</feature>
<evidence type="ECO:0000256" key="5">
    <source>
        <dbReference type="ARBA" id="ARBA00023136"/>
    </source>
</evidence>
<protein>
    <submittedName>
        <fullName evidence="7">Uncharacterized protein</fullName>
    </submittedName>
</protein>
<reference evidence="8" key="2">
    <citation type="journal article" date="2013" name="Nat. Commun.">
        <title>Genome of the Chinese tree shrew.</title>
        <authorList>
            <person name="Fan Y."/>
            <person name="Huang Z.Y."/>
            <person name="Cao C.C."/>
            <person name="Chen C.S."/>
            <person name="Chen Y.X."/>
            <person name="Fan D.D."/>
            <person name="He J."/>
            <person name="Hou H.L."/>
            <person name="Hu L."/>
            <person name="Hu X.T."/>
            <person name="Jiang X.T."/>
            <person name="Lai R."/>
            <person name="Lang Y.S."/>
            <person name="Liang B."/>
            <person name="Liao S.G."/>
            <person name="Mu D."/>
            <person name="Ma Y.Y."/>
            <person name="Niu Y.Y."/>
            <person name="Sun X.Q."/>
            <person name="Xia J.Q."/>
            <person name="Xiao J."/>
            <person name="Xiong Z.Q."/>
            <person name="Xu L."/>
            <person name="Yang L."/>
            <person name="Zhang Y."/>
            <person name="Zhao W."/>
            <person name="Zhao X.D."/>
            <person name="Zheng Y.T."/>
            <person name="Zhou J.M."/>
            <person name="Zhu Y.B."/>
            <person name="Zhang G.J."/>
            <person name="Wang J."/>
            <person name="Yao Y.G."/>
        </authorList>
    </citation>
    <scope>NUCLEOTIDE SEQUENCE [LARGE SCALE GENOMIC DNA]</scope>
</reference>
<dbReference type="PANTHER" id="PTHR22422:SF5">
    <property type="entry name" value="SINGLE-PASS MEMBRANE AND COILED-COIL DOMAIN-CONTAINING PROTEIN 2"/>
    <property type="match status" value="1"/>
</dbReference>
<proteinExistence type="predicted"/>
<dbReference type="PANTHER" id="PTHR22422">
    <property type="entry name" value="TRANSMEMBRANE AND COILED-COIL DOMAIN-CONTAINING PROTEIN 5B-RELATED"/>
    <property type="match status" value="1"/>
</dbReference>
<keyword evidence="8" id="KW-1185">Reference proteome</keyword>
<reference evidence="8" key="1">
    <citation type="submission" date="2012-07" db="EMBL/GenBank/DDBJ databases">
        <title>Genome of the Chinese tree shrew, a rising model animal genetically related to primates.</title>
        <authorList>
            <person name="Zhang G."/>
            <person name="Fan Y."/>
            <person name="Yao Y."/>
            <person name="Huang Z."/>
        </authorList>
    </citation>
    <scope>NUCLEOTIDE SEQUENCE [LARGE SCALE GENOMIC DNA]</scope>
</reference>
<dbReference type="EMBL" id="KB320405">
    <property type="protein sequence ID" value="ELW72523.1"/>
    <property type="molecule type" value="Genomic_DNA"/>
</dbReference>
<comment type="subcellular location">
    <subcellularLocation>
        <location evidence="1">Membrane</location>
        <topology evidence="1">Single-pass membrane protein</topology>
    </subcellularLocation>
</comment>
<dbReference type="InterPro" id="IPR026617">
    <property type="entry name" value="SMCO2/5"/>
</dbReference>
<evidence type="ECO:0000256" key="2">
    <source>
        <dbReference type="ARBA" id="ARBA00022692"/>
    </source>
</evidence>
<dbReference type="AlphaFoldDB" id="L9LCA5"/>
<keyword evidence="3" id="KW-1133">Transmembrane helix</keyword>
<keyword evidence="2" id="KW-0812">Transmembrane</keyword>
<organism evidence="7 8">
    <name type="scientific">Tupaia chinensis</name>
    <name type="common">Chinese tree shrew</name>
    <name type="synonym">Tupaia belangeri chinensis</name>
    <dbReference type="NCBI Taxonomy" id="246437"/>
    <lineage>
        <taxon>Eukaryota</taxon>
        <taxon>Metazoa</taxon>
        <taxon>Chordata</taxon>
        <taxon>Craniata</taxon>
        <taxon>Vertebrata</taxon>
        <taxon>Euteleostomi</taxon>
        <taxon>Mammalia</taxon>
        <taxon>Eutheria</taxon>
        <taxon>Euarchontoglires</taxon>
        <taxon>Scandentia</taxon>
        <taxon>Tupaiidae</taxon>
        <taxon>Tupaia</taxon>
    </lineage>
</organism>
<feature type="region of interest" description="Disordered" evidence="6">
    <location>
        <begin position="89"/>
        <end position="109"/>
    </location>
</feature>
<evidence type="ECO:0000256" key="1">
    <source>
        <dbReference type="ARBA" id="ARBA00004167"/>
    </source>
</evidence>
<dbReference type="eggNOG" id="ENOG502RNQM">
    <property type="taxonomic scope" value="Eukaryota"/>
</dbReference>
<evidence type="ECO:0000313" key="8">
    <source>
        <dbReference type="Proteomes" id="UP000011518"/>
    </source>
</evidence>
<dbReference type="GO" id="GO:0016020">
    <property type="term" value="C:membrane"/>
    <property type="evidence" value="ECO:0007669"/>
    <property type="project" value="UniProtKB-SubCell"/>
</dbReference>
<dbReference type="STRING" id="246437.L9LCA5"/>
<gene>
    <name evidence="7" type="ORF">TREES_T100009626</name>
</gene>
<feature type="compositionally biased region" description="Basic and acidic residues" evidence="6">
    <location>
        <begin position="89"/>
        <end position="99"/>
    </location>
</feature>
<dbReference type="InParanoid" id="L9LCA5"/>
<keyword evidence="4" id="KW-0175">Coiled coil</keyword>
<evidence type="ECO:0000256" key="4">
    <source>
        <dbReference type="ARBA" id="ARBA00023054"/>
    </source>
</evidence>
<evidence type="ECO:0000256" key="3">
    <source>
        <dbReference type="ARBA" id="ARBA00022989"/>
    </source>
</evidence>